<evidence type="ECO:0000313" key="2">
    <source>
        <dbReference type="Proteomes" id="UP000183529"/>
    </source>
</evidence>
<proteinExistence type="predicted"/>
<gene>
    <name evidence="1" type="ORF">SAMN05216550_12726</name>
</gene>
<dbReference type="Proteomes" id="UP000183529">
    <property type="component" value="Unassembled WGS sequence"/>
</dbReference>
<evidence type="ECO:0000313" key="1">
    <source>
        <dbReference type="EMBL" id="SEK14177.1"/>
    </source>
</evidence>
<dbReference type="RefSeq" id="WP_074987315.1">
    <property type="nucleotide sequence ID" value="NZ_CADFGN010000020.1"/>
</dbReference>
<accession>A0AAQ1GNE3</accession>
<dbReference type="AlphaFoldDB" id="A0AAQ1GNE3"/>
<name>A0AAQ1GNE3_9BURK</name>
<sequence length="180" mass="19928">MHSIDPVCLAEIRGRVARFLLNPEGEIDGFILVNRRARQVHVPPHLGRKLTRRVAVGDSVSVRGVKPRDVEVIDMVLITSKGGRQLVDDGPQWDLVRHQSVKRREGETSGEIALLLYGPKGELRGALLDNGVSLRMPHEVAENLGAYLEIGKWVQAWGHAVNSRLGQTLDVTEIAQLIDL</sequence>
<comment type="caution">
    <text evidence="1">The sequence shown here is derived from an EMBL/GenBank/DDBJ whole genome shotgun (WGS) entry which is preliminary data.</text>
</comment>
<dbReference type="EMBL" id="FNZM01000027">
    <property type="protein sequence ID" value="SEK14177.1"/>
    <property type="molecule type" value="Genomic_DNA"/>
</dbReference>
<protein>
    <submittedName>
        <fullName evidence="1">Uncharacterized protein</fullName>
    </submittedName>
</protein>
<reference evidence="1 2" key="1">
    <citation type="submission" date="2016-10" db="EMBL/GenBank/DDBJ databases">
        <authorList>
            <person name="Varghese N."/>
            <person name="Submissions S."/>
        </authorList>
    </citation>
    <scope>NUCLEOTIDE SEQUENCE [LARGE SCALE GENOMIC DNA]</scope>
    <source>
        <strain evidence="1 2">LMG 22274</strain>
    </source>
</reference>
<organism evidence="1 2">
    <name type="scientific">Paraburkholderia tropica</name>
    <dbReference type="NCBI Taxonomy" id="92647"/>
    <lineage>
        <taxon>Bacteria</taxon>
        <taxon>Pseudomonadati</taxon>
        <taxon>Pseudomonadota</taxon>
        <taxon>Betaproteobacteria</taxon>
        <taxon>Burkholderiales</taxon>
        <taxon>Burkholderiaceae</taxon>
        <taxon>Paraburkholderia</taxon>
    </lineage>
</organism>